<evidence type="ECO:0000256" key="2">
    <source>
        <dbReference type="ARBA" id="ARBA00022723"/>
    </source>
</evidence>
<accession>A0A3D9RM99</accession>
<keyword evidence="1" id="KW-0645">Protease</keyword>
<evidence type="ECO:0000256" key="1">
    <source>
        <dbReference type="ARBA" id="ARBA00022670"/>
    </source>
</evidence>
<evidence type="ECO:0000256" key="4">
    <source>
        <dbReference type="ARBA" id="ARBA00022833"/>
    </source>
</evidence>
<evidence type="ECO:0000256" key="5">
    <source>
        <dbReference type="ARBA" id="ARBA00023049"/>
    </source>
</evidence>
<dbReference type="GO" id="GO:0008237">
    <property type="term" value="F:metallopeptidase activity"/>
    <property type="evidence" value="ECO:0007669"/>
    <property type="project" value="UniProtKB-KW"/>
</dbReference>
<dbReference type="Gene3D" id="3.40.140.10">
    <property type="entry name" value="Cytidine Deaminase, domain 2"/>
    <property type="match status" value="1"/>
</dbReference>
<organism evidence="7 8">
    <name type="scientific">Lutibacter oceani</name>
    <dbReference type="NCBI Taxonomy" id="1853311"/>
    <lineage>
        <taxon>Bacteria</taxon>
        <taxon>Pseudomonadati</taxon>
        <taxon>Bacteroidota</taxon>
        <taxon>Flavobacteriia</taxon>
        <taxon>Flavobacteriales</taxon>
        <taxon>Flavobacteriaceae</taxon>
        <taxon>Lutibacter</taxon>
    </lineage>
</organism>
<evidence type="ECO:0000259" key="6">
    <source>
        <dbReference type="PROSITE" id="PS50249"/>
    </source>
</evidence>
<comment type="caution">
    <text evidence="7">The sequence shown here is derived from an EMBL/GenBank/DDBJ whole genome shotgun (WGS) entry which is preliminary data.</text>
</comment>
<dbReference type="GO" id="GO:0006508">
    <property type="term" value="P:proteolysis"/>
    <property type="evidence" value="ECO:0007669"/>
    <property type="project" value="UniProtKB-KW"/>
</dbReference>
<dbReference type="InterPro" id="IPR001405">
    <property type="entry name" value="UPF0758"/>
</dbReference>
<keyword evidence="4" id="KW-0862">Zinc</keyword>
<dbReference type="OrthoDB" id="9804482at2"/>
<keyword evidence="2" id="KW-0479">Metal-binding</keyword>
<reference evidence="7 8" key="1">
    <citation type="submission" date="2018-08" db="EMBL/GenBank/DDBJ databases">
        <title>Genomic Encyclopedia of Type Strains, Phase III (KMG-III): the genomes of soil and plant-associated and newly described type strains.</title>
        <authorList>
            <person name="Whitman W."/>
        </authorList>
    </citation>
    <scope>NUCLEOTIDE SEQUENCE [LARGE SCALE GENOMIC DNA]</scope>
    <source>
        <strain evidence="7 8">325-5</strain>
    </source>
</reference>
<dbReference type="RefSeq" id="WP_115881356.1">
    <property type="nucleotide sequence ID" value="NZ_QTTQ01000011.1"/>
</dbReference>
<protein>
    <submittedName>
        <fullName evidence="7">DNA repair protein RadC</fullName>
    </submittedName>
</protein>
<dbReference type="Pfam" id="PF04002">
    <property type="entry name" value="RadC"/>
    <property type="match status" value="1"/>
</dbReference>
<dbReference type="PANTHER" id="PTHR30471:SF3">
    <property type="entry name" value="UPF0758 PROTEIN YEES-RELATED"/>
    <property type="match status" value="1"/>
</dbReference>
<dbReference type="PROSITE" id="PS50249">
    <property type="entry name" value="MPN"/>
    <property type="match status" value="1"/>
</dbReference>
<evidence type="ECO:0000256" key="3">
    <source>
        <dbReference type="ARBA" id="ARBA00022801"/>
    </source>
</evidence>
<name>A0A3D9RM99_9FLAO</name>
<evidence type="ECO:0000313" key="8">
    <source>
        <dbReference type="Proteomes" id="UP000256429"/>
    </source>
</evidence>
<dbReference type="InterPro" id="IPR037518">
    <property type="entry name" value="MPN"/>
</dbReference>
<proteinExistence type="predicted"/>
<dbReference type="EMBL" id="QTTQ01000011">
    <property type="protein sequence ID" value="REE80688.1"/>
    <property type="molecule type" value="Genomic_DNA"/>
</dbReference>
<dbReference type="Proteomes" id="UP000256429">
    <property type="component" value="Unassembled WGS sequence"/>
</dbReference>
<evidence type="ECO:0000313" key="7">
    <source>
        <dbReference type="EMBL" id="REE80688.1"/>
    </source>
</evidence>
<dbReference type="InterPro" id="IPR025657">
    <property type="entry name" value="RadC_JAB"/>
</dbReference>
<dbReference type="InterPro" id="IPR020891">
    <property type="entry name" value="UPF0758_CS"/>
</dbReference>
<dbReference type="PANTHER" id="PTHR30471">
    <property type="entry name" value="DNA REPAIR PROTEIN RADC"/>
    <property type="match status" value="1"/>
</dbReference>
<feature type="domain" description="MPN" evidence="6">
    <location>
        <begin position="30"/>
        <end position="155"/>
    </location>
</feature>
<gene>
    <name evidence="7" type="ORF">BX611_2340</name>
</gene>
<dbReference type="GO" id="GO:0046872">
    <property type="term" value="F:metal ion binding"/>
    <property type="evidence" value="ECO:0007669"/>
    <property type="project" value="UniProtKB-KW"/>
</dbReference>
<keyword evidence="5" id="KW-0482">Metalloprotease</keyword>
<dbReference type="AlphaFoldDB" id="A0A3D9RM99"/>
<keyword evidence="3" id="KW-0378">Hydrolase</keyword>
<dbReference type="PROSITE" id="PS01302">
    <property type="entry name" value="UPF0758"/>
    <property type="match status" value="1"/>
</dbReference>
<dbReference type="CDD" id="cd08071">
    <property type="entry name" value="MPN_DUF2466"/>
    <property type="match status" value="1"/>
</dbReference>
<sequence>MKTQTLDVQHFIPYEIEILFKRPLYNSTKLISNAEDAQKIIRDFLDTNKIDLKEFFLVVLLTNSNRVLGISEVAVGTTKGVMINIKEIFQLILKTNATAIILAHNHPSGKLTISESDKKQTQRLLEIAKIMEVTVLDHIIITSESYTSFVNEGEL</sequence>
<keyword evidence="8" id="KW-1185">Reference proteome</keyword>